<organism evidence="7 8">
    <name type="scientific">Amycolatopsis samaneae</name>
    <dbReference type="NCBI Taxonomy" id="664691"/>
    <lineage>
        <taxon>Bacteria</taxon>
        <taxon>Bacillati</taxon>
        <taxon>Actinomycetota</taxon>
        <taxon>Actinomycetes</taxon>
        <taxon>Pseudonocardiales</taxon>
        <taxon>Pseudonocardiaceae</taxon>
        <taxon>Amycolatopsis</taxon>
    </lineage>
</organism>
<keyword evidence="3" id="KW-0804">Transcription</keyword>
<feature type="domain" description="Response regulatory" evidence="6">
    <location>
        <begin position="2"/>
        <end position="124"/>
    </location>
</feature>
<evidence type="ECO:0000313" key="7">
    <source>
        <dbReference type="EMBL" id="MFD2464105.1"/>
    </source>
</evidence>
<keyword evidence="1" id="KW-0805">Transcription regulation</keyword>
<dbReference type="EMBL" id="JBHUKU010000024">
    <property type="protein sequence ID" value="MFD2464105.1"/>
    <property type="molecule type" value="Genomic_DNA"/>
</dbReference>
<dbReference type="SMART" id="SM00448">
    <property type="entry name" value="REC"/>
    <property type="match status" value="1"/>
</dbReference>
<dbReference type="PANTHER" id="PTHR43214:SF24">
    <property type="entry name" value="TRANSCRIPTIONAL REGULATORY PROTEIN NARL-RELATED"/>
    <property type="match status" value="1"/>
</dbReference>
<evidence type="ECO:0000259" key="5">
    <source>
        <dbReference type="PROSITE" id="PS50043"/>
    </source>
</evidence>
<dbReference type="Pfam" id="PF00072">
    <property type="entry name" value="Response_reg"/>
    <property type="match status" value="1"/>
</dbReference>
<evidence type="ECO:0000256" key="4">
    <source>
        <dbReference type="PROSITE-ProRule" id="PRU00169"/>
    </source>
</evidence>
<keyword evidence="8" id="KW-1185">Reference proteome</keyword>
<evidence type="ECO:0000259" key="6">
    <source>
        <dbReference type="PROSITE" id="PS50110"/>
    </source>
</evidence>
<dbReference type="PRINTS" id="PR00038">
    <property type="entry name" value="HTHLUXR"/>
</dbReference>
<dbReference type="PROSITE" id="PS50043">
    <property type="entry name" value="HTH_LUXR_2"/>
    <property type="match status" value="1"/>
</dbReference>
<dbReference type="Pfam" id="PF00196">
    <property type="entry name" value="GerE"/>
    <property type="match status" value="1"/>
</dbReference>
<dbReference type="InterPro" id="IPR011006">
    <property type="entry name" value="CheY-like_superfamily"/>
</dbReference>
<dbReference type="InterPro" id="IPR039420">
    <property type="entry name" value="WalR-like"/>
</dbReference>
<dbReference type="PANTHER" id="PTHR43214">
    <property type="entry name" value="TWO-COMPONENT RESPONSE REGULATOR"/>
    <property type="match status" value="1"/>
</dbReference>
<dbReference type="Proteomes" id="UP001597419">
    <property type="component" value="Unassembled WGS sequence"/>
</dbReference>
<keyword evidence="4" id="KW-0597">Phosphoprotein</keyword>
<evidence type="ECO:0000256" key="3">
    <source>
        <dbReference type="ARBA" id="ARBA00023163"/>
    </source>
</evidence>
<dbReference type="InterPro" id="IPR016032">
    <property type="entry name" value="Sig_transdc_resp-reg_C-effctor"/>
</dbReference>
<reference evidence="8" key="1">
    <citation type="journal article" date="2019" name="Int. J. Syst. Evol. Microbiol.">
        <title>The Global Catalogue of Microorganisms (GCM) 10K type strain sequencing project: providing services to taxonomists for standard genome sequencing and annotation.</title>
        <authorList>
            <consortium name="The Broad Institute Genomics Platform"/>
            <consortium name="The Broad Institute Genome Sequencing Center for Infectious Disease"/>
            <person name="Wu L."/>
            <person name="Ma J."/>
        </authorList>
    </citation>
    <scope>NUCLEOTIDE SEQUENCE [LARGE SCALE GENOMIC DNA]</scope>
    <source>
        <strain evidence="8">CGMCC 4.7643</strain>
    </source>
</reference>
<protein>
    <submittedName>
        <fullName evidence="7">Response regulator</fullName>
    </submittedName>
</protein>
<evidence type="ECO:0000313" key="8">
    <source>
        <dbReference type="Proteomes" id="UP001597419"/>
    </source>
</evidence>
<dbReference type="CDD" id="cd06170">
    <property type="entry name" value="LuxR_C_like"/>
    <property type="match status" value="1"/>
</dbReference>
<name>A0ABW5GU00_9PSEU</name>
<accession>A0ABW5GU00</accession>
<evidence type="ECO:0000256" key="1">
    <source>
        <dbReference type="ARBA" id="ARBA00023015"/>
    </source>
</evidence>
<feature type="modified residue" description="4-aspartylphosphate" evidence="4">
    <location>
        <position position="52"/>
    </location>
</feature>
<keyword evidence="2" id="KW-0238">DNA-binding</keyword>
<feature type="domain" description="HTH luxR-type" evidence="5">
    <location>
        <begin position="146"/>
        <end position="217"/>
    </location>
</feature>
<dbReference type="SMART" id="SM00421">
    <property type="entry name" value="HTH_LUXR"/>
    <property type="match status" value="1"/>
</dbReference>
<gene>
    <name evidence="7" type="ORF">ACFSYJ_36190</name>
</gene>
<dbReference type="InterPro" id="IPR000792">
    <property type="entry name" value="Tscrpt_reg_LuxR_C"/>
</dbReference>
<proteinExistence type="predicted"/>
<dbReference type="Gene3D" id="3.40.50.2300">
    <property type="match status" value="1"/>
</dbReference>
<dbReference type="PROSITE" id="PS50110">
    <property type="entry name" value="RESPONSE_REGULATORY"/>
    <property type="match status" value="1"/>
</dbReference>
<dbReference type="InterPro" id="IPR001789">
    <property type="entry name" value="Sig_transdc_resp-reg_receiver"/>
</dbReference>
<evidence type="ECO:0000256" key="2">
    <source>
        <dbReference type="ARBA" id="ARBA00023125"/>
    </source>
</evidence>
<dbReference type="RefSeq" id="WP_345407628.1">
    <property type="nucleotide sequence ID" value="NZ_BAABHG010000023.1"/>
</dbReference>
<sequence>MRIMIAEDDALLREGLVLLLGTEGFEVTAAVDNAEDLLTAVDADPPDVIVVDVRMPPTFTDEGLRAAVEARRRHPRLAVLVLSAYVEDSYAGELLAGAGTGGGVGYLLKERVGKVADFLDSLHRVAAGGAAMDPEVVAQLLVRRKADDPIRTLTPREREVLSLMAEGHSNTTIGELLVIGAGAVHKHIGNIFTKLDLPSTDGAGHRRVQAVLAYLRA</sequence>
<dbReference type="SUPFAM" id="SSF46894">
    <property type="entry name" value="C-terminal effector domain of the bipartite response regulators"/>
    <property type="match status" value="1"/>
</dbReference>
<dbReference type="SUPFAM" id="SSF52172">
    <property type="entry name" value="CheY-like"/>
    <property type="match status" value="1"/>
</dbReference>
<comment type="caution">
    <text evidence="7">The sequence shown here is derived from an EMBL/GenBank/DDBJ whole genome shotgun (WGS) entry which is preliminary data.</text>
</comment>